<dbReference type="AlphaFoldDB" id="A0A0B5QIQ0"/>
<evidence type="ECO:0000313" key="3">
    <source>
        <dbReference type="Proteomes" id="UP000031866"/>
    </source>
</evidence>
<proteinExistence type="predicted"/>
<organism evidence="2 3">
    <name type="scientific">Clostridium beijerinckii</name>
    <name type="common">Clostridium MP</name>
    <dbReference type="NCBI Taxonomy" id="1520"/>
    <lineage>
        <taxon>Bacteria</taxon>
        <taxon>Bacillati</taxon>
        <taxon>Bacillota</taxon>
        <taxon>Clostridia</taxon>
        <taxon>Eubacteriales</taxon>
        <taxon>Clostridiaceae</taxon>
        <taxon>Clostridium</taxon>
    </lineage>
</organism>
<dbReference type="EMBL" id="CP010086">
    <property type="protein sequence ID" value="AJH00826.1"/>
    <property type="molecule type" value="Genomic_DNA"/>
</dbReference>
<reference evidence="3" key="1">
    <citation type="submission" date="2014-12" db="EMBL/GenBank/DDBJ databases">
        <title>Genome sequence of Clostridium beijerinckii strain 59B.</title>
        <authorList>
            <person name="Little G.T."/>
            <person name="Minton N.P."/>
        </authorList>
    </citation>
    <scope>NUCLEOTIDE SEQUENCE [LARGE SCALE GENOMIC DNA]</scope>
    <source>
        <strain evidence="3">59B</strain>
    </source>
</reference>
<feature type="domain" description="Na+-translocating membrane potential-generating system MpsC" evidence="1">
    <location>
        <begin position="7"/>
        <end position="111"/>
    </location>
</feature>
<sequence length="116" mass="13455">MSAINLELQEQIKKVTVKIVKYYRGRGPEYVKVKVDSPDTIIVDIKGILSNLSEILVNEGAVNMVADYWKIMKPHLEKNFLQEVKDILKKDFTYSWKICNIENDNRTVVITIKLID</sequence>
<name>A0A0B5QIQ0_CLOBE</name>
<dbReference type="OrthoDB" id="2630594at2"/>
<dbReference type="RefSeq" id="WP_041898785.1">
    <property type="nucleotide sequence ID" value="NZ_CP010086.2"/>
</dbReference>
<evidence type="ECO:0000259" key="1">
    <source>
        <dbReference type="Pfam" id="PF10057"/>
    </source>
</evidence>
<dbReference type="InterPro" id="IPR018745">
    <property type="entry name" value="MpsC"/>
</dbReference>
<gene>
    <name evidence="2" type="ORF">LF65_04286</name>
</gene>
<dbReference type="Pfam" id="PF10057">
    <property type="entry name" value="MpsC"/>
    <property type="match status" value="1"/>
</dbReference>
<dbReference type="Proteomes" id="UP000031866">
    <property type="component" value="Chromosome"/>
</dbReference>
<dbReference type="STRING" id="1520.LF65_04286"/>
<accession>A0A0B5QIQ0</accession>
<dbReference type="KEGG" id="cbei:LF65_04286"/>
<evidence type="ECO:0000313" key="2">
    <source>
        <dbReference type="EMBL" id="AJH00826.1"/>
    </source>
</evidence>
<protein>
    <recommendedName>
        <fullName evidence="1">Na+-translocating membrane potential-generating system MpsC domain-containing protein</fullName>
    </recommendedName>
</protein>